<keyword evidence="2" id="KW-1185">Reference proteome</keyword>
<organism evidence="1 2">
    <name type="scientific">Zarea fungicola</name>
    <dbReference type="NCBI Taxonomy" id="93591"/>
    <lineage>
        <taxon>Eukaryota</taxon>
        <taxon>Fungi</taxon>
        <taxon>Dikarya</taxon>
        <taxon>Ascomycota</taxon>
        <taxon>Pezizomycotina</taxon>
        <taxon>Sordariomycetes</taxon>
        <taxon>Hypocreomycetidae</taxon>
        <taxon>Hypocreales</taxon>
        <taxon>Cordycipitaceae</taxon>
        <taxon>Zarea</taxon>
    </lineage>
</organism>
<accession>A0ACC1MYF5</accession>
<comment type="caution">
    <text evidence="1">The sequence shown here is derived from an EMBL/GenBank/DDBJ whole genome shotgun (WGS) entry which is preliminary data.</text>
</comment>
<evidence type="ECO:0000313" key="2">
    <source>
        <dbReference type="Proteomes" id="UP001143910"/>
    </source>
</evidence>
<proteinExistence type="predicted"/>
<evidence type="ECO:0000313" key="1">
    <source>
        <dbReference type="EMBL" id="KAJ2971773.1"/>
    </source>
</evidence>
<sequence length="262" mass="27916">MSSPNTSPRALTGPASSPLGSAVSRVIMPGAGAAPFASPSTRRSPCPASGRSEPCLAIKGPLMGLNFTYTKSQIQKDPRLNSLQSGHDPEEAQQAGMMDGAGMDGYNNGGSYQNQLGGDASVSQKQQQQQSIVEAAQPGWDNYKQASLPAAQPQQSRGWGDISDFDDASPVAYSQPQNDKAYNDSDAAGSSWDRLRSQSQGAPQQQQQQPLQQYSGQQSGRGAWGDSVDGVDRAAQEKAQDEFDRLVERDRHGGGQDRSWGR</sequence>
<gene>
    <name evidence="1" type="ORF">NQ176_g7534</name>
</gene>
<dbReference type="EMBL" id="JANJQO010001273">
    <property type="protein sequence ID" value="KAJ2971773.1"/>
    <property type="molecule type" value="Genomic_DNA"/>
</dbReference>
<reference evidence="1" key="1">
    <citation type="submission" date="2022-08" db="EMBL/GenBank/DDBJ databases">
        <title>Genome Sequence of Lecanicillium fungicola.</title>
        <authorList>
            <person name="Buettner E."/>
        </authorList>
    </citation>
    <scope>NUCLEOTIDE SEQUENCE</scope>
    <source>
        <strain evidence="1">Babe33</strain>
    </source>
</reference>
<protein>
    <submittedName>
        <fullName evidence="1">Uncharacterized protein</fullName>
    </submittedName>
</protein>
<dbReference type="Proteomes" id="UP001143910">
    <property type="component" value="Unassembled WGS sequence"/>
</dbReference>
<name>A0ACC1MYF5_9HYPO</name>